<evidence type="ECO:0000256" key="4">
    <source>
        <dbReference type="ARBA" id="ARBA00022729"/>
    </source>
</evidence>
<dbReference type="PANTHER" id="PTHR20961:SF148">
    <property type="entry name" value="EGF DOMAIN-SPECIFIC O-LINKED N-ACETYLGLUCOSAMINE TRANSFERASE"/>
    <property type="match status" value="1"/>
</dbReference>
<feature type="domain" description="Glycosyltransferase 61 catalytic" evidence="11">
    <location>
        <begin position="323"/>
        <end position="406"/>
    </location>
</feature>
<dbReference type="InterPro" id="IPR049625">
    <property type="entry name" value="Glyco_transf_61_cat"/>
</dbReference>
<evidence type="ECO:0000259" key="11">
    <source>
        <dbReference type="Pfam" id="PF04577"/>
    </source>
</evidence>
<dbReference type="EMBL" id="JAVFWL010000004">
    <property type="protein sequence ID" value="KAK6747635.1"/>
    <property type="molecule type" value="Genomic_DNA"/>
</dbReference>
<dbReference type="Pfam" id="PF04577">
    <property type="entry name" value="Glyco_transf_61"/>
    <property type="match status" value="1"/>
</dbReference>
<evidence type="ECO:0000256" key="2">
    <source>
        <dbReference type="ARBA" id="ARBA00022676"/>
    </source>
</evidence>
<evidence type="ECO:0000313" key="12">
    <source>
        <dbReference type="EMBL" id="KAK6747635.1"/>
    </source>
</evidence>
<gene>
    <name evidence="12" type="primary">Necator_chrIV.g13979</name>
    <name evidence="12" type="ORF">RB195_000686</name>
</gene>
<evidence type="ECO:0000256" key="8">
    <source>
        <dbReference type="ARBA" id="ARBA00042574"/>
    </source>
</evidence>
<dbReference type="InterPro" id="IPR007657">
    <property type="entry name" value="Glycosyltransferase_61"/>
</dbReference>
<comment type="caution">
    <text evidence="12">The sequence shown here is derived from an EMBL/GenBank/DDBJ whole genome shotgun (WGS) entry which is preliminary data.</text>
</comment>
<keyword evidence="6" id="KW-0325">Glycoprotein</keyword>
<keyword evidence="3" id="KW-0808">Transferase</keyword>
<evidence type="ECO:0000256" key="1">
    <source>
        <dbReference type="ARBA" id="ARBA00011970"/>
    </source>
</evidence>
<keyword evidence="13" id="KW-1185">Reference proteome</keyword>
<evidence type="ECO:0000256" key="10">
    <source>
        <dbReference type="ARBA" id="ARBA00049432"/>
    </source>
</evidence>
<dbReference type="EC" id="2.4.1.255" evidence="1"/>
<evidence type="ECO:0000256" key="5">
    <source>
        <dbReference type="ARBA" id="ARBA00022824"/>
    </source>
</evidence>
<keyword evidence="5" id="KW-0256">Endoplasmic reticulum</keyword>
<evidence type="ECO:0000256" key="6">
    <source>
        <dbReference type="ARBA" id="ARBA00023180"/>
    </source>
</evidence>
<evidence type="ECO:0000256" key="3">
    <source>
        <dbReference type="ARBA" id="ARBA00022679"/>
    </source>
</evidence>
<organism evidence="12 13">
    <name type="scientific">Necator americanus</name>
    <name type="common">Human hookworm</name>
    <dbReference type="NCBI Taxonomy" id="51031"/>
    <lineage>
        <taxon>Eukaryota</taxon>
        <taxon>Metazoa</taxon>
        <taxon>Ecdysozoa</taxon>
        <taxon>Nematoda</taxon>
        <taxon>Chromadorea</taxon>
        <taxon>Rhabditida</taxon>
        <taxon>Rhabditina</taxon>
        <taxon>Rhabditomorpha</taxon>
        <taxon>Strongyloidea</taxon>
        <taxon>Ancylostomatidae</taxon>
        <taxon>Bunostominae</taxon>
        <taxon>Necator</taxon>
    </lineage>
</organism>
<proteinExistence type="predicted"/>
<accession>A0ABR1DAV6</accession>
<sequence length="501" mass="58702">MTLHWMNDLHLPLKLLEYTIRNDAKLRKRCEDDGCPVDVGTLSNGRCWGYEKNCLYENSYSFEMGVPWCKSPSKREKFFKQADFGYVKERSTMHDICLSSRKEGSRLQCSDDLRHCHGTNIFFNFKSWDRKNSKRYREDILQPGEVGGNCEEFHPEVLQENMSERGYLRSWADEFKQFVSLNAFSVDYEHCDVIFERPTIVMKLDAAVNMYHHFCDFVNLYASQHINGSFSRQVDVVWWDTFSGGFVDPFFGVTWNAFTDAKPVELTALAGRRVCFRNALFPLLARQRFGLYYNMPMEQECSGSGLMHAFAHHILYRLNITQTGPLLDNVRLTILTRSTKFRRILNLNELLQTVQTISGLTVKVVDYNERIPFLAQLNSTHNSDIFIGMHGAGLTHLLFLPDWAAVMELYNCEDRNCYKDLARLRGVKYFTWSSSKEHLIYPEDSGHHPTNGGPHKKFTNYRFDPTEFKRQVNLMLEYVRRHPKFVKERRRLRRLQKSGEL</sequence>
<evidence type="ECO:0000313" key="13">
    <source>
        <dbReference type="Proteomes" id="UP001303046"/>
    </source>
</evidence>
<comment type="catalytic activity">
    <reaction evidence="9">
        <text>L-seryl-[protein] + UDP-N-acetyl-alpha-D-glucosamine = 3-O-(N-acetyl-beta-D-glucosaminyl)-L-seryl-[protein] + UDP + H(+)</text>
        <dbReference type="Rhea" id="RHEA:48904"/>
        <dbReference type="Rhea" id="RHEA-COMP:9863"/>
        <dbReference type="Rhea" id="RHEA-COMP:12251"/>
        <dbReference type="ChEBI" id="CHEBI:15378"/>
        <dbReference type="ChEBI" id="CHEBI:29999"/>
        <dbReference type="ChEBI" id="CHEBI:57705"/>
        <dbReference type="ChEBI" id="CHEBI:58223"/>
        <dbReference type="ChEBI" id="CHEBI:90838"/>
        <dbReference type="EC" id="2.4.1.255"/>
    </reaction>
</comment>
<dbReference type="Proteomes" id="UP001303046">
    <property type="component" value="Unassembled WGS sequence"/>
</dbReference>
<keyword evidence="4" id="KW-0732">Signal</keyword>
<evidence type="ECO:0000256" key="9">
    <source>
        <dbReference type="ARBA" id="ARBA00048317"/>
    </source>
</evidence>
<evidence type="ECO:0000256" key="7">
    <source>
        <dbReference type="ARBA" id="ARBA00040944"/>
    </source>
</evidence>
<protein>
    <recommendedName>
        <fullName evidence="7">EGF domain-specific O-linked N-acetylglucosamine transferase</fullName>
        <ecNumber evidence="1">2.4.1.255</ecNumber>
    </recommendedName>
    <alternativeName>
        <fullName evidence="8">Extracellular O-linked N-acetylglucosamine transferase</fullName>
    </alternativeName>
</protein>
<keyword evidence="2" id="KW-0328">Glycosyltransferase</keyword>
<comment type="catalytic activity">
    <reaction evidence="10">
        <text>L-threonyl-[protein] + UDP-N-acetyl-alpha-D-glucosamine = 3-O-(N-acetyl-beta-D-glucosaminyl)-L-threonyl-[protein] + UDP + H(+)</text>
        <dbReference type="Rhea" id="RHEA:48908"/>
        <dbReference type="Rhea" id="RHEA-COMP:11060"/>
        <dbReference type="Rhea" id="RHEA-COMP:12252"/>
        <dbReference type="ChEBI" id="CHEBI:15378"/>
        <dbReference type="ChEBI" id="CHEBI:30013"/>
        <dbReference type="ChEBI" id="CHEBI:57705"/>
        <dbReference type="ChEBI" id="CHEBI:58223"/>
        <dbReference type="ChEBI" id="CHEBI:90840"/>
        <dbReference type="EC" id="2.4.1.255"/>
    </reaction>
</comment>
<dbReference type="PANTHER" id="PTHR20961">
    <property type="entry name" value="GLYCOSYLTRANSFERASE"/>
    <property type="match status" value="1"/>
</dbReference>
<name>A0ABR1DAV6_NECAM</name>
<reference evidence="12 13" key="1">
    <citation type="submission" date="2023-08" db="EMBL/GenBank/DDBJ databases">
        <title>A Necator americanus chromosomal reference genome.</title>
        <authorList>
            <person name="Ilik V."/>
            <person name="Petrzelkova K.J."/>
            <person name="Pardy F."/>
            <person name="Fuh T."/>
            <person name="Niatou-Singa F.S."/>
            <person name="Gouil Q."/>
            <person name="Baker L."/>
            <person name="Ritchie M.E."/>
            <person name="Jex A.R."/>
            <person name="Gazzola D."/>
            <person name="Li H."/>
            <person name="Toshio Fujiwara R."/>
            <person name="Zhan B."/>
            <person name="Aroian R.V."/>
            <person name="Pafco B."/>
            <person name="Schwarz E.M."/>
        </authorList>
    </citation>
    <scope>NUCLEOTIDE SEQUENCE [LARGE SCALE GENOMIC DNA]</scope>
    <source>
        <strain evidence="12 13">Aroian</strain>
        <tissue evidence="12">Whole animal</tissue>
    </source>
</reference>